<sequence length="166" mass="19246">MKHYPYYNPSHYPCPYPYQGGQGMYGVPNMYLDMYEDRRRLMDMYPACYRRIYPQVQEMCRHMDVPTNPRMYPYVDPTMLEEMINQVYAMEMGEATSQQRGFLRDIITILFIRELLGRRRRYYNDYQYPGVGYPDTPGFPGGGFPGGGFPGVGNPGIGNPGIGPFI</sequence>
<reference evidence="1 2" key="1">
    <citation type="submission" date="2021-01" db="EMBL/GenBank/DDBJ databases">
        <title>Genomic Encyclopedia of Type Strains, Phase IV (KMG-IV): sequencing the most valuable type-strain genomes for metagenomic binning, comparative biology and taxonomic classification.</title>
        <authorList>
            <person name="Goeker M."/>
        </authorList>
    </citation>
    <scope>NUCLEOTIDE SEQUENCE [LARGE SCALE GENOMIC DNA]</scope>
    <source>
        <strain evidence="1 2">DSM 25890</strain>
    </source>
</reference>
<gene>
    <name evidence="1" type="ORF">JOC73_001277</name>
</gene>
<organism evidence="1 2">
    <name type="scientific">Alkaliphilus hydrothermalis</name>
    <dbReference type="NCBI Taxonomy" id="1482730"/>
    <lineage>
        <taxon>Bacteria</taxon>
        <taxon>Bacillati</taxon>
        <taxon>Bacillota</taxon>
        <taxon>Clostridia</taxon>
        <taxon>Peptostreptococcales</taxon>
        <taxon>Natronincolaceae</taxon>
        <taxon>Alkaliphilus</taxon>
    </lineage>
</organism>
<evidence type="ECO:0008006" key="3">
    <source>
        <dbReference type="Google" id="ProtNLM"/>
    </source>
</evidence>
<evidence type="ECO:0000313" key="2">
    <source>
        <dbReference type="Proteomes" id="UP001314796"/>
    </source>
</evidence>
<evidence type="ECO:0000313" key="1">
    <source>
        <dbReference type="EMBL" id="MBM7614763.1"/>
    </source>
</evidence>
<keyword evidence="2" id="KW-1185">Reference proteome</keyword>
<name>A0ABS2NP91_9FIRM</name>
<protein>
    <recommendedName>
        <fullName evidence="3">Spore coat protein</fullName>
    </recommendedName>
</protein>
<proteinExistence type="predicted"/>
<dbReference type="Proteomes" id="UP001314796">
    <property type="component" value="Unassembled WGS sequence"/>
</dbReference>
<dbReference type="RefSeq" id="WP_204401285.1">
    <property type="nucleotide sequence ID" value="NZ_JAFBEE010000006.1"/>
</dbReference>
<comment type="caution">
    <text evidence="1">The sequence shown here is derived from an EMBL/GenBank/DDBJ whole genome shotgun (WGS) entry which is preliminary data.</text>
</comment>
<accession>A0ABS2NP91</accession>
<dbReference type="EMBL" id="JAFBEE010000006">
    <property type="protein sequence ID" value="MBM7614763.1"/>
    <property type="molecule type" value="Genomic_DNA"/>
</dbReference>